<gene>
    <name evidence="2" type="ORF">ACFSQ0_05050</name>
</gene>
<evidence type="ECO:0000313" key="2">
    <source>
        <dbReference type="EMBL" id="MFD2697350.1"/>
    </source>
</evidence>
<dbReference type="NCBIfam" id="NF040945">
    <property type="entry name" value="CCC_membrane"/>
    <property type="match status" value="1"/>
</dbReference>
<proteinExistence type="predicted"/>
<feature type="transmembrane region" description="Helical" evidence="1">
    <location>
        <begin position="69"/>
        <end position="95"/>
    </location>
</feature>
<dbReference type="EMBL" id="JBHULZ010000023">
    <property type="protein sequence ID" value="MFD2697350.1"/>
    <property type="molecule type" value="Genomic_DNA"/>
</dbReference>
<dbReference type="InterPro" id="IPR011655">
    <property type="entry name" value="MpPF26"/>
</dbReference>
<keyword evidence="1" id="KW-0472">Membrane</keyword>
<dbReference type="PROSITE" id="PS51257">
    <property type="entry name" value="PROKAR_LIPOPROTEIN"/>
    <property type="match status" value="1"/>
</dbReference>
<name>A0ABW5SD90_9FLAO</name>
<dbReference type="Pfam" id="PF07666">
    <property type="entry name" value="MpPF26"/>
    <property type="match status" value="1"/>
</dbReference>
<feature type="transmembrane region" description="Helical" evidence="1">
    <location>
        <begin position="12"/>
        <end position="44"/>
    </location>
</feature>
<accession>A0ABW5SD90</accession>
<dbReference type="RefSeq" id="WP_379045041.1">
    <property type="nucleotide sequence ID" value="NZ_JBHULZ010000023.1"/>
</dbReference>
<keyword evidence="1" id="KW-1133">Transmembrane helix</keyword>
<comment type="caution">
    <text evidence="2">The sequence shown here is derived from an EMBL/GenBank/DDBJ whole genome shotgun (WGS) entry which is preliminary data.</text>
</comment>
<dbReference type="Proteomes" id="UP001597357">
    <property type="component" value="Unassembled WGS sequence"/>
</dbReference>
<sequence>MELENRKLPNATLSLILGILSFIACCFSAGLGGVILSGVAFYLANKDTRLYHQNPDGFDNYSQVKTAKIIAIIGLVIGLLVLISSIAFIVSLGGINEYFEYIQEMQMKQLEMQGQ</sequence>
<protein>
    <submittedName>
        <fullName evidence="2">CCC motif membrane protein</fullName>
    </submittedName>
</protein>
<keyword evidence="3" id="KW-1185">Reference proteome</keyword>
<keyword evidence="1" id="KW-0812">Transmembrane</keyword>
<reference evidence="3" key="1">
    <citation type="journal article" date="2019" name="Int. J. Syst. Evol. Microbiol.">
        <title>The Global Catalogue of Microorganisms (GCM) 10K type strain sequencing project: providing services to taxonomists for standard genome sequencing and annotation.</title>
        <authorList>
            <consortium name="The Broad Institute Genomics Platform"/>
            <consortium name="The Broad Institute Genome Sequencing Center for Infectious Disease"/>
            <person name="Wu L."/>
            <person name="Ma J."/>
        </authorList>
    </citation>
    <scope>NUCLEOTIDE SEQUENCE [LARGE SCALE GENOMIC DNA]</scope>
    <source>
        <strain evidence="3">KCTC 42255</strain>
    </source>
</reference>
<evidence type="ECO:0000313" key="3">
    <source>
        <dbReference type="Proteomes" id="UP001597357"/>
    </source>
</evidence>
<evidence type="ECO:0000256" key="1">
    <source>
        <dbReference type="SAM" id="Phobius"/>
    </source>
</evidence>
<organism evidence="2 3">
    <name type="scientific">Mesonia sediminis</name>
    <dbReference type="NCBI Taxonomy" id="1703946"/>
    <lineage>
        <taxon>Bacteria</taxon>
        <taxon>Pseudomonadati</taxon>
        <taxon>Bacteroidota</taxon>
        <taxon>Flavobacteriia</taxon>
        <taxon>Flavobacteriales</taxon>
        <taxon>Flavobacteriaceae</taxon>
        <taxon>Mesonia</taxon>
    </lineage>
</organism>